<name>A0ABT8XLN9_9HYPH</name>
<comment type="similarity">
    <text evidence="1">Belongs to the ParB family.</text>
</comment>
<dbReference type="Gene3D" id="3.90.1530.30">
    <property type="match status" value="1"/>
</dbReference>
<dbReference type="SUPFAM" id="SSF109709">
    <property type="entry name" value="KorB DNA-binding domain-like"/>
    <property type="match status" value="1"/>
</dbReference>
<dbReference type="NCBIfam" id="TIGR00180">
    <property type="entry name" value="parB_part"/>
    <property type="match status" value="1"/>
</dbReference>
<reference evidence="3" key="1">
    <citation type="submission" date="2022-04" db="EMBL/GenBank/DDBJ databases">
        <title>Shinella lacus sp. nov., a novel member of the genus Shinella from water.</title>
        <authorList>
            <person name="Deng Y."/>
        </authorList>
    </citation>
    <scope>NUCLEOTIDE SEQUENCE</scope>
    <source>
        <strain evidence="3">JCM 31239</strain>
    </source>
</reference>
<feature type="domain" description="ParB-like N-terminal" evidence="2">
    <location>
        <begin position="78"/>
        <end position="166"/>
    </location>
</feature>
<dbReference type="RefSeq" id="WP_244763959.1">
    <property type="nucleotide sequence ID" value="NZ_JALJCJ010000010.1"/>
</dbReference>
<dbReference type="InterPro" id="IPR004437">
    <property type="entry name" value="ParB/RepB/Spo0J"/>
</dbReference>
<accession>A0ABT8XLN9</accession>
<dbReference type="Gene3D" id="1.10.10.2830">
    <property type="match status" value="1"/>
</dbReference>
<dbReference type="NCBIfam" id="TIGR03454">
    <property type="entry name" value="partition_RepB"/>
    <property type="match status" value="1"/>
</dbReference>
<dbReference type="SUPFAM" id="SSF110849">
    <property type="entry name" value="ParB/Sulfiredoxin"/>
    <property type="match status" value="1"/>
</dbReference>
<dbReference type="Pfam" id="PF02195">
    <property type="entry name" value="ParB_N"/>
    <property type="match status" value="1"/>
</dbReference>
<dbReference type="CDD" id="cd16405">
    <property type="entry name" value="RepB_like_N"/>
    <property type="match status" value="1"/>
</dbReference>
<dbReference type="PANTHER" id="PTHR33375">
    <property type="entry name" value="CHROMOSOME-PARTITIONING PROTEIN PARB-RELATED"/>
    <property type="match status" value="1"/>
</dbReference>
<dbReference type="InterPro" id="IPR017819">
    <property type="entry name" value="Plasmid_partition_RepB"/>
</dbReference>
<keyword evidence="4" id="KW-1185">Reference proteome</keyword>
<gene>
    <name evidence="3" type="primary">repB</name>
    <name evidence="3" type="ORF">GB928_026020</name>
</gene>
<sequence>MSRKHLLDISVDVPDATTTAEQKAAKTRAMPLLGVARKERDPATKLTANIGNALREQNDRLGRAEEIERRLAEGRVVVELDASSIEPSFVQDRMQGDIDGLRASIREQGQQVPILVRPHPVQPARYQVAFGHRRLRAVSELGLPVRAVVRDLTDEQLVVAQGQENNEREDLTFIEKARFAHKLNKQFSRDIVIAAMSVDKSNLSKMLQLVDALPPELIDAIGPAAGVGRPSWQQLAELLEKAPSSSDPIKFAASNEMQALPSADRFKAVVDHLKPRRIARGLPDVMSTPDGDRLAQVRQSKSKVEITIDRKATPDFVAFVLEHLPALYQEHRAKHQRKQGE</sequence>
<dbReference type="InterPro" id="IPR050336">
    <property type="entry name" value="Chromosome_partition/occlusion"/>
</dbReference>
<evidence type="ECO:0000256" key="1">
    <source>
        <dbReference type="ARBA" id="ARBA00006295"/>
    </source>
</evidence>
<dbReference type="SMART" id="SM00470">
    <property type="entry name" value="ParB"/>
    <property type="match status" value="1"/>
</dbReference>
<dbReference type="EMBL" id="WHSC02000014">
    <property type="protein sequence ID" value="MDO6124644.1"/>
    <property type="molecule type" value="Genomic_DNA"/>
</dbReference>
<evidence type="ECO:0000259" key="2">
    <source>
        <dbReference type="SMART" id="SM00470"/>
    </source>
</evidence>
<protein>
    <submittedName>
        <fullName evidence="3">Plasmid partitioning protein RepB</fullName>
    </submittedName>
</protein>
<proteinExistence type="inferred from homology"/>
<dbReference type="InterPro" id="IPR036086">
    <property type="entry name" value="ParB/Sulfiredoxin_sf"/>
</dbReference>
<dbReference type="InterPro" id="IPR037972">
    <property type="entry name" value="RepB_N"/>
</dbReference>
<comment type="caution">
    <text evidence="3">The sequence shown here is derived from an EMBL/GenBank/DDBJ whole genome shotgun (WGS) entry which is preliminary data.</text>
</comment>
<dbReference type="Pfam" id="PF07506">
    <property type="entry name" value="RepB"/>
    <property type="match status" value="1"/>
</dbReference>
<dbReference type="PANTHER" id="PTHR33375:SF1">
    <property type="entry name" value="CHROMOSOME-PARTITIONING PROTEIN PARB-RELATED"/>
    <property type="match status" value="1"/>
</dbReference>
<dbReference type="InterPro" id="IPR011111">
    <property type="entry name" value="Plasmid_RepB"/>
</dbReference>
<dbReference type="Proteomes" id="UP001177080">
    <property type="component" value="Unassembled WGS sequence"/>
</dbReference>
<evidence type="ECO:0000313" key="3">
    <source>
        <dbReference type="EMBL" id="MDO6124644.1"/>
    </source>
</evidence>
<organism evidence="3 4">
    <name type="scientific">Shinella curvata</name>
    <dbReference type="NCBI Taxonomy" id="1817964"/>
    <lineage>
        <taxon>Bacteria</taxon>
        <taxon>Pseudomonadati</taxon>
        <taxon>Pseudomonadota</taxon>
        <taxon>Alphaproteobacteria</taxon>
        <taxon>Hyphomicrobiales</taxon>
        <taxon>Rhizobiaceae</taxon>
        <taxon>Shinella</taxon>
    </lineage>
</organism>
<evidence type="ECO:0000313" key="4">
    <source>
        <dbReference type="Proteomes" id="UP001177080"/>
    </source>
</evidence>
<dbReference type="InterPro" id="IPR003115">
    <property type="entry name" value="ParB_N"/>
</dbReference>